<proteinExistence type="predicted"/>
<dbReference type="AlphaFoldDB" id="A0A9X4IEI4"/>
<feature type="transmembrane region" description="Helical" evidence="18">
    <location>
        <begin position="31"/>
        <end position="51"/>
    </location>
</feature>
<dbReference type="InterPro" id="IPR004358">
    <property type="entry name" value="Sig_transdc_His_kin-like_C"/>
</dbReference>
<dbReference type="GO" id="GO:0016036">
    <property type="term" value="P:cellular response to phosphate starvation"/>
    <property type="evidence" value="ECO:0007669"/>
    <property type="project" value="TreeGrafter"/>
</dbReference>
<dbReference type="Pfam" id="PF11808">
    <property type="entry name" value="PhoR"/>
    <property type="match status" value="1"/>
</dbReference>
<evidence type="ECO:0000313" key="20">
    <source>
        <dbReference type="EMBL" id="MDD9328153.1"/>
    </source>
</evidence>
<dbReference type="InterPro" id="IPR003661">
    <property type="entry name" value="HisK_dim/P_dom"/>
</dbReference>
<evidence type="ECO:0000256" key="16">
    <source>
        <dbReference type="ARBA" id="ARBA00023136"/>
    </source>
</evidence>
<dbReference type="PRINTS" id="PR00344">
    <property type="entry name" value="BCTRLSENSOR"/>
</dbReference>
<evidence type="ECO:0000256" key="12">
    <source>
        <dbReference type="ARBA" id="ARBA00022777"/>
    </source>
</evidence>
<evidence type="ECO:0000313" key="22">
    <source>
        <dbReference type="Proteomes" id="UP001149607"/>
    </source>
</evidence>
<evidence type="ECO:0000256" key="13">
    <source>
        <dbReference type="ARBA" id="ARBA00022840"/>
    </source>
</evidence>
<feature type="domain" description="Histidine kinase" evidence="19">
    <location>
        <begin position="214"/>
        <end position="436"/>
    </location>
</feature>
<comment type="function">
    <text evidence="17">Member of the two-component regulatory system PhoR/PhoB involved in the phosphate regulon genes expression. PhoR may function as a membrane-associated protein kinase that phosphorylates PhoB in response to environmental signals.</text>
</comment>
<dbReference type="SUPFAM" id="SSF55785">
    <property type="entry name" value="PYP-like sensor domain (PAS domain)"/>
    <property type="match status" value="1"/>
</dbReference>
<gene>
    <name evidence="20" type="primary">phoR</name>
    <name evidence="20" type="ORF">ORY91_001571</name>
    <name evidence="21" type="ORF">V9W64_05515</name>
</gene>
<dbReference type="InterPro" id="IPR050351">
    <property type="entry name" value="BphY/WalK/GraS-like"/>
</dbReference>
<evidence type="ECO:0000256" key="15">
    <source>
        <dbReference type="ARBA" id="ARBA00023012"/>
    </source>
</evidence>
<evidence type="ECO:0000256" key="6">
    <source>
        <dbReference type="ARBA" id="ARBA00022475"/>
    </source>
</evidence>
<evidence type="ECO:0000256" key="4">
    <source>
        <dbReference type="ARBA" id="ARBA00019665"/>
    </source>
</evidence>
<dbReference type="InterPro" id="IPR014310">
    <property type="entry name" value="Sig_transdc_His_kinase_PhoR"/>
</dbReference>
<dbReference type="SMART" id="SM00091">
    <property type="entry name" value="PAS"/>
    <property type="match status" value="1"/>
</dbReference>
<evidence type="ECO:0000256" key="3">
    <source>
        <dbReference type="ARBA" id="ARBA00012438"/>
    </source>
</evidence>
<comment type="catalytic activity">
    <reaction evidence="1">
        <text>ATP + protein L-histidine = ADP + protein N-phospho-L-histidine.</text>
        <dbReference type="EC" id="2.7.13.3"/>
    </reaction>
</comment>
<reference evidence="20" key="1">
    <citation type="submission" date="2022-10" db="EMBL/GenBank/DDBJ databases">
        <authorList>
            <person name="Boutroux M."/>
        </authorList>
    </citation>
    <scope>NUCLEOTIDE SEQUENCE</scope>
    <source>
        <strain evidence="20">51.81</strain>
    </source>
</reference>
<keyword evidence="22" id="KW-1185">Reference proteome</keyword>
<dbReference type="SMART" id="SM00388">
    <property type="entry name" value="HisKA"/>
    <property type="match status" value="1"/>
</dbReference>
<keyword evidence="16 18" id="KW-0472">Membrane</keyword>
<dbReference type="SUPFAM" id="SSF47384">
    <property type="entry name" value="Homodimeric domain of signal transducing histidine kinase"/>
    <property type="match status" value="1"/>
</dbReference>
<keyword evidence="13" id="KW-0067">ATP-binding</keyword>
<dbReference type="CDD" id="cd00082">
    <property type="entry name" value="HisKA"/>
    <property type="match status" value="1"/>
</dbReference>
<dbReference type="SMART" id="SM00387">
    <property type="entry name" value="HATPase_c"/>
    <property type="match status" value="1"/>
</dbReference>
<evidence type="ECO:0000256" key="7">
    <source>
        <dbReference type="ARBA" id="ARBA00022553"/>
    </source>
</evidence>
<sequence length="438" mass="48069">MQKFWWALSKGLFALLPAALAGYAVYGWAGLFAAVAAVLAVQLAVQLYYTARLSAWLAYPKSSKIPAADGLWGSVFDRLLAQNKSRKKRKQKLAQALQRFNRAAEAMPNAVVILDAEGRISWMNSLAVQYLNLDFRDWGGILHNVVRLPEFQSFLAAPVQEAAELKLTLPRRPVGERHLHCLLVPFERGSRLLIVRDVSEAEKLNATRTAFVANVSHELRTPLTVINGFLETIADMPQMPPEQIQQFVAIMRKEGSRMQTLLSDLLTLSRLESGVPGEPVPLDLSALAASLVEEGIRLSDGRHSIRSRITPDLWVNGVYTDLYNALSNIVFNAVRYTPAGGEIEVSLEPLLPGNPFMLPDVRFAVRDNGPGIAAEHLPHLAERFYRVDKGRSRQSGGTGLGLAITKHALAEHGAVLQIDSEVGVGSEFSTVLKQSAPA</sequence>
<protein>
    <recommendedName>
        <fullName evidence="4">Phosphate regulon sensor protein PhoR</fullName>
        <ecNumber evidence="3">2.7.13.3</ecNumber>
    </recommendedName>
</protein>
<reference evidence="21" key="2">
    <citation type="submission" date="2024-02" db="EMBL/GenBank/DDBJ databases">
        <title>Neisseria leonii sp. nov.</title>
        <authorList>
            <person name="Boutroux M."/>
            <person name="Favre-Rochex S."/>
            <person name="Gorgette O."/>
            <person name="Touak G."/>
            <person name="Muhle E."/>
            <person name="Chesneau O."/>
            <person name="Clermont D."/>
            <person name="Rahi P."/>
        </authorList>
    </citation>
    <scope>NUCLEOTIDE SEQUENCE</scope>
    <source>
        <strain evidence="21">51.81</strain>
    </source>
</reference>
<dbReference type="GO" id="GO:0005524">
    <property type="term" value="F:ATP binding"/>
    <property type="evidence" value="ECO:0007669"/>
    <property type="project" value="UniProtKB-KW"/>
</dbReference>
<evidence type="ECO:0000256" key="2">
    <source>
        <dbReference type="ARBA" id="ARBA00004236"/>
    </source>
</evidence>
<keyword evidence="9" id="KW-0808">Transferase</keyword>
<dbReference type="Pfam" id="PF13188">
    <property type="entry name" value="PAS_8"/>
    <property type="match status" value="1"/>
</dbReference>
<keyword evidence="10 18" id="KW-0812">Transmembrane</keyword>
<dbReference type="Pfam" id="PF02518">
    <property type="entry name" value="HATPase_c"/>
    <property type="match status" value="1"/>
</dbReference>
<dbReference type="GO" id="GO:0004721">
    <property type="term" value="F:phosphoprotein phosphatase activity"/>
    <property type="evidence" value="ECO:0007669"/>
    <property type="project" value="InterPro"/>
</dbReference>
<evidence type="ECO:0000259" key="19">
    <source>
        <dbReference type="PROSITE" id="PS50109"/>
    </source>
</evidence>
<keyword evidence="14 18" id="KW-1133">Transmembrane helix</keyword>
<dbReference type="SUPFAM" id="SSF55874">
    <property type="entry name" value="ATPase domain of HSP90 chaperone/DNA topoisomerase II/histidine kinase"/>
    <property type="match status" value="1"/>
</dbReference>
<dbReference type="RefSeq" id="WP_274585259.1">
    <property type="nucleotide sequence ID" value="NZ_CP146598.1"/>
</dbReference>
<evidence type="ECO:0000256" key="5">
    <source>
        <dbReference type="ARBA" id="ARBA00022448"/>
    </source>
</evidence>
<dbReference type="InterPro" id="IPR035965">
    <property type="entry name" value="PAS-like_dom_sf"/>
</dbReference>
<dbReference type="GO" id="GO:0006817">
    <property type="term" value="P:phosphate ion transport"/>
    <property type="evidence" value="ECO:0007669"/>
    <property type="project" value="UniProtKB-KW"/>
</dbReference>
<dbReference type="InterPro" id="IPR000014">
    <property type="entry name" value="PAS"/>
</dbReference>
<evidence type="ECO:0000256" key="8">
    <source>
        <dbReference type="ARBA" id="ARBA00022592"/>
    </source>
</evidence>
<keyword evidence="6" id="KW-1003">Cell membrane</keyword>
<dbReference type="NCBIfam" id="TIGR02966">
    <property type="entry name" value="phoR_proteo"/>
    <property type="match status" value="1"/>
</dbReference>
<evidence type="ECO:0000256" key="18">
    <source>
        <dbReference type="SAM" id="Phobius"/>
    </source>
</evidence>
<accession>A0A9X4IEI4</accession>
<dbReference type="Gene3D" id="3.30.450.20">
    <property type="entry name" value="PAS domain"/>
    <property type="match status" value="1"/>
</dbReference>
<comment type="subcellular location">
    <subcellularLocation>
        <location evidence="2">Cell membrane</location>
    </subcellularLocation>
</comment>
<dbReference type="PANTHER" id="PTHR45453:SF1">
    <property type="entry name" value="PHOSPHATE REGULON SENSOR PROTEIN PHOR"/>
    <property type="match status" value="1"/>
</dbReference>
<dbReference type="GO" id="GO:0005886">
    <property type="term" value="C:plasma membrane"/>
    <property type="evidence" value="ECO:0007669"/>
    <property type="project" value="UniProtKB-SubCell"/>
</dbReference>
<dbReference type="Gene3D" id="3.30.565.10">
    <property type="entry name" value="Histidine kinase-like ATPase, C-terminal domain"/>
    <property type="match status" value="1"/>
</dbReference>
<evidence type="ECO:0000256" key="9">
    <source>
        <dbReference type="ARBA" id="ARBA00022679"/>
    </source>
</evidence>
<dbReference type="EMBL" id="JAPQFL010000004">
    <property type="protein sequence ID" value="MDD9328153.1"/>
    <property type="molecule type" value="Genomic_DNA"/>
</dbReference>
<dbReference type="GO" id="GO:0000155">
    <property type="term" value="F:phosphorelay sensor kinase activity"/>
    <property type="evidence" value="ECO:0007669"/>
    <property type="project" value="InterPro"/>
</dbReference>
<evidence type="ECO:0000256" key="17">
    <source>
        <dbReference type="ARBA" id="ARBA00025207"/>
    </source>
</evidence>
<dbReference type="FunFam" id="1.10.287.130:FF:000008">
    <property type="entry name" value="Two-component sensor histidine kinase"/>
    <property type="match status" value="1"/>
</dbReference>
<dbReference type="InterPro" id="IPR005467">
    <property type="entry name" value="His_kinase_dom"/>
</dbReference>
<keyword evidence="7" id="KW-0597">Phosphoprotein</keyword>
<evidence type="ECO:0000256" key="1">
    <source>
        <dbReference type="ARBA" id="ARBA00000085"/>
    </source>
</evidence>
<evidence type="ECO:0000256" key="11">
    <source>
        <dbReference type="ARBA" id="ARBA00022741"/>
    </source>
</evidence>
<keyword evidence="15" id="KW-0902">Two-component regulatory system</keyword>
<organism evidence="20">
    <name type="scientific">Neisseria leonii</name>
    <dbReference type="NCBI Taxonomy" id="2995413"/>
    <lineage>
        <taxon>Bacteria</taxon>
        <taxon>Pseudomonadati</taxon>
        <taxon>Pseudomonadota</taxon>
        <taxon>Betaproteobacteria</taxon>
        <taxon>Neisseriales</taxon>
        <taxon>Neisseriaceae</taxon>
        <taxon>Neisseria</taxon>
    </lineage>
</organism>
<keyword evidence="8" id="KW-0592">Phosphate transport</keyword>
<dbReference type="EC" id="2.7.13.3" evidence="3"/>
<dbReference type="PANTHER" id="PTHR45453">
    <property type="entry name" value="PHOSPHATE REGULON SENSOR PROTEIN PHOR"/>
    <property type="match status" value="1"/>
</dbReference>
<evidence type="ECO:0000256" key="14">
    <source>
        <dbReference type="ARBA" id="ARBA00022989"/>
    </source>
</evidence>
<keyword evidence="5" id="KW-0813">Transport</keyword>
<dbReference type="InterPro" id="IPR021766">
    <property type="entry name" value="PhoR_N"/>
</dbReference>
<dbReference type="InterPro" id="IPR036890">
    <property type="entry name" value="HATPase_C_sf"/>
</dbReference>
<dbReference type="PROSITE" id="PS50109">
    <property type="entry name" value="HIS_KIN"/>
    <property type="match status" value="1"/>
</dbReference>
<evidence type="ECO:0000313" key="21">
    <source>
        <dbReference type="EMBL" id="WWY02204.1"/>
    </source>
</evidence>
<dbReference type="InterPro" id="IPR003594">
    <property type="entry name" value="HATPase_dom"/>
</dbReference>
<keyword evidence="11" id="KW-0547">Nucleotide-binding</keyword>
<dbReference type="InterPro" id="IPR036097">
    <property type="entry name" value="HisK_dim/P_sf"/>
</dbReference>
<keyword evidence="12 20" id="KW-0418">Kinase</keyword>
<dbReference type="EMBL" id="CP146598">
    <property type="protein sequence ID" value="WWY02204.1"/>
    <property type="molecule type" value="Genomic_DNA"/>
</dbReference>
<dbReference type="Proteomes" id="UP001149607">
    <property type="component" value="Chromosome"/>
</dbReference>
<name>A0A9X4IEI4_9NEIS</name>
<evidence type="ECO:0000256" key="10">
    <source>
        <dbReference type="ARBA" id="ARBA00022692"/>
    </source>
</evidence>
<dbReference type="Gene3D" id="1.10.287.130">
    <property type="match status" value="1"/>
</dbReference>
<dbReference type="Pfam" id="PF00512">
    <property type="entry name" value="HisKA"/>
    <property type="match status" value="1"/>
</dbReference>